<dbReference type="AlphaFoldDB" id="A0A9D4N4Q3"/>
<proteinExistence type="predicted"/>
<organism evidence="2 3">
    <name type="scientific">Dreissena polymorpha</name>
    <name type="common">Zebra mussel</name>
    <name type="synonym">Mytilus polymorpha</name>
    <dbReference type="NCBI Taxonomy" id="45954"/>
    <lineage>
        <taxon>Eukaryota</taxon>
        <taxon>Metazoa</taxon>
        <taxon>Spiralia</taxon>
        <taxon>Lophotrochozoa</taxon>
        <taxon>Mollusca</taxon>
        <taxon>Bivalvia</taxon>
        <taxon>Autobranchia</taxon>
        <taxon>Heteroconchia</taxon>
        <taxon>Euheterodonta</taxon>
        <taxon>Imparidentia</taxon>
        <taxon>Neoheterodontei</taxon>
        <taxon>Myida</taxon>
        <taxon>Dreissenoidea</taxon>
        <taxon>Dreissenidae</taxon>
        <taxon>Dreissena</taxon>
    </lineage>
</organism>
<accession>A0A9D4N4Q3</accession>
<keyword evidence="1" id="KW-0472">Membrane</keyword>
<gene>
    <name evidence="2" type="ORF">DPMN_013088</name>
</gene>
<reference evidence="2" key="2">
    <citation type="submission" date="2020-11" db="EMBL/GenBank/DDBJ databases">
        <authorList>
            <person name="McCartney M.A."/>
            <person name="Auch B."/>
            <person name="Kono T."/>
            <person name="Mallez S."/>
            <person name="Becker A."/>
            <person name="Gohl D.M."/>
            <person name="Silverstein K.A.T."/>
            <person name="Koren S."/>
            <person name="Bechman K.B."/>
            <person name="Herman A."/>
            <person name="Abrahante J.E."/>
            <person name="Garbe J."/>
        </authorList>
    </citation>
    <scope>NUCLEOTIDE SEQUENCE</scope>
    <source>
        <strain evidence="2">Duluth1</strain>
        <tissue evidence="2">Whole animal</tissue>
    </source>
</reference>
<evidence type="ECO:0000313" key="2">
    <source>
        <dbReference type="EMBL" id="KAH3889040.1"/>
    </source>
</evidence>
<comment type="caution">
    <text evidence="2">The sequence shown here is derived from an EMBL/GenBank/DDBJ whole genome shotgun (WGS) entry which is preliminary data.</text>
</comment>
<keyword evidence="3" id="KW-1185">Reference proteome</keyword>
<keyword evidence="1" id="KW-0812">Transmembrane</keyword>
<evidence type="ECO:0000313" key="3">
    <source>
        <dbReference type="Proteomes" id="UP000828390"/>
    </source>
</evidence>
<feature type="transmembrane region" description="Helical" evidence="1">
    <location>
        <begin position="12"/>
        <end position="33"/>
    </location>
</feature>
<sequence>MELLVLQSRPLVFLVLRLFSVPLAIAVMENVYAPVDMWMIMEEQLKETVYQREALEVPVQTIFSALLWIQHVLMACVLASLDL</sequence>
<name>A0A9D4N4Q3_DREPO</name>
<keyword evidence="1" id="KW-1133">Transmembrane helix</keyword>
<dbReference type="EMBL" id="JAIWYP010000001">
    <property type="protein sequence ID" value="KAH3889040.1"/>
    <property type="molecule type" value="Genomic_DNA"/>
</dbReference>
<protein>
    <submittedName>
        <fullName evidence="2">Uncharacterized protein</fullName>
    </submittedName>
</protein>
<evidence type="ECO:0000256" key="1">
    <source>
        <dbReference type="SAM" id="Phobius"/>
    </source>
</evidence>
<reference evidence="2" key="1">
    <citation type="journal article" date="2019" name="bioRxiv">
        <title>The Genome of the Zebra Mussel, Dreissena polymorpha: A Resource for Invasive Species Research.</title>
        <authorList>
            <person name="McCartney M.A."/>
            <person name="Auch B."/>
            <person name="Kono T."/>
            <person name="Mallez S."/>
            <person name="Zhang Y."/>
            <person name="Obille A."/>
            <person name="Becker A."/>
            <person name="Abrahante J.E."/>
            <person name="Garbe J."/>
            <person name="Badalamenti J.P."/>
            <person name="Herman A."/>
            <person name="Mangelson H."/>
            <person name="Liachko I."/>
            <person name="Sullivan S."/>
            <person name="Sone E.D."/>
            <person name="Koren S."/>
            <person name="Silverstein K.A.T."/>
            <person name="Beckman K.B."/>
            <person name="Gohl D.M."/>
        </authorList>
    </citation>
    <scope>NUCLEOTIDE SEQUENCE</scope>
    <source>
        <strain evidence="2">Duluth1</strain>
        <tissue evidence="2">Whole animal</tissue>
    </source>
</reference>
<dbReference type="Proteomes" id="UP000828390">
    <property type="component" value="Unassembled WGS sequence"/>
</dbReference>
<feature type="transmembrane region" description="Helical" evidence="1">
    <location>
        <begin position="62"/>
        <end position="81"/>
    </location>
</feature>